<evidence type="ECO:0000256" key="1">
    <source>
        <dbReference type="SAM" id="MobiDB-lite"/>
    </source>
</evidence>
<feature type="compositionally biased region" description="Basic and acidic residues" evidence="1">
    <location>
        <begin position="10"/>
        <end position="30"/>
    </location>
</feature>
<proteinExistence type="predicted"/>
<feature type="region of interest" description="Disordered" evidence="1">
    <location>
        <begin position="1"/>
        <end position="48"/>
    </location>
</feature>
<protein>
    <submittedName>
        <fullName evidence="2">Uncharacterized protein</fullName>
    </submittedName>
</protein>
<evidence type="ECO:0000313" key="2">
    <source>
        <dbReference type="EMBL" id="QCE16834.1"/>
    </source>
</evidence>
<gene>
    <name evidence="2" type="ORF">DEO72_LG11g3853</name>
</gene>
<organism evidence="2 3">
    <name type="scientific">Vigna unguiculata</name>
    <name type="common">Cowpea</name>
    <dbReference type="NCBI Taxonomy" id="3917"/>
    <lineage>
        <taxon>Eukaryota</taxon>
        <taxon>Viridiplantae</taxon>
        <taxon>Streptophyta</taxon>
        <taxon>Embryophyta</taxon>
        <taxon>Tracheophyta</taxon>
        <taxon>Spermatophyta</taxon>
        <taxon>Magnoliopsida</taxon>
        <taxon>eudicotyledons</taxon>
        <taxon>Gunneridae</taxon>
        <taxon>Pentapetalae</taxon>
        <taxon>rosids</taxon>
        <taxon>fabids</taxon>
        <taxon>Fabales</taxon>
        <taxon>Fabaceae</taxon>
        <taxon>Papilionoideae</taxon>
        <taxon>50 kb inversion clade</taxon>
        <taxon>NPAAA clade</taxon>
        <taxon>indigoferoid/millettioid clade</taxon>
        <taxon>Phaseoleae</taxon>
        <taxon>Vigna</taxon>
    </lineage>
</organism>
<name>A0A4D6NVS4_VIGUN</name>
<dbReference type="Proteomes" id="UP000501690">
    <property type="component" value="Linkage Group LG11"/>
</dbReference>
<evidence type="ECO:0000313" key="3">
    <source>
        <dbReference type="Proteomes" id="UP000501690"/>
    </source>
</evidence>
<keyword evidence="3" id="KW-1185">Reference proteome</keyword>
<dbReference type="EMBL" id="CP039355">
    <property type="protein sequence ID" value="QCE16834.1"/>
    <property type="molecule type" value="Genomic_DNA"/>
</dbReference>
<dbReference type="AlphaFoldDB" id="A0A4D6NVS4"/>
<accession>A0A4D6NVS4</accession>
<reference evidence="2 3" key="1">
    <citation type="submission" date="2019-04" db="EMBL/GenBank/DDBJ databases">
        <title>An improved genome assembly and genetic linkage map for asparagus bean, Vigna unguiculata ssp. sesquipedialis.</title>
        <authorList>
            <person name="Xia Q."/>
            <person name="Zhang R."/>
            <person name="Dong Y."/>
        </authorList>
    </citation>
    <scope>NUCLEOTIDE SEQUENCE [LARGE SCALE GENOMIC DNA]</scope>
    <source>
        <tissue evidence="2">Leaf</tissue>
    </source>
</reference>
<sequence length="73" mass="8538">MVSTLRRRASSPEEKEDAERGSELGGDHCWHGNLTNARRSPLRGNRRSKRTVVAWVALRRREFREKEKEDSEC</sequence>